<reference evidence="7 8" key="1">
    <citation type="journal article" date="2015" name="Nature">
        <title>rRNA introns, odd ribosomes, and small enigmatic genomes across a large radiation of phyla.</title>
        <authorList>
            <person name="Brown C.T."/>
            <person name="Hug L.A."/>
            <person name="Thomas B.C."/>
            <person name="Sharon I."/>
            <person name="Castelle C.J."/>
            <person name="Singh A."/>
            <person name="Wilkins M.J."/>
            <person name="Williams K.H."/>
            <person name="Banfield J.F."/>
        </authorList>
    </citation>
    <scope>NUCLEOTIDE SEQUENCE [LARGE SCALE GENOMIC DNA]</scope>
</reference>
<dbReference type="Pfam" id="PF00825">
    <property type="entry name" value="Ribonuclease_P"/>
    <property type="match status" value="1"/>
</dbReference>
<proteinExistence type="predicted"/>
<evidence type="ECO:0000313" key="8">
    <source>
        <dbReference type="Proteomes" id="UP000034772"/>
    </source>
</evidence>
<dbReference type="Proteomes" id="UP000034772">
    <property type="component" value="Unassembled WGS sequence"/>
</dbReference>
<evidence type="ECO:0000256" key="3">
    <source>
        <dbReference type="ARBA" id="ARBA00022759"/>
    </source>
</evidence>
<keyword evidence="5" id="KW-0694">RNA-binding</keyword>
<protein>
    <submittedName>
        <fullName evidence="7">Uncharacterized protein</fullName>
    </submittedName>
</protein>
<dbReference type="InterPro" id="IPR020568">
    <property type="entry name" value="Ribosomal_Su5_D2-typ_SF"/>
</dbReference>
<feature type="region of interest" description="Disordered" evidence="6">
    <location>
        <begin position="16"/>
        <end position="44"/>
    </location>
</feature>
<dbReference type="AlphaFoldDB" id="A0A0G1X0D2"/>
<keyword evidence="3" id="KW-0255">Endonuclease</keyword>
<evidence type="ECO:0000313" key="7">
    <source>
        <dbReference type="EMBL" id="KKU87900.1"/>
    </source>
</evidence>
<evidence type="ECO:0000256" key="2">
    <source>
        <dbReference type="ARBA" id="ARBA00022722"/>
    </source>
</evidence>
<keyword evidence="2" id="KW-0540">Nuclease</keyword>
<keyword evidence="1" id="KW-0819">tRNA processing</keyword>
<accession>A0A0G1X0D2</accession>
<dbReference type="GO" id="GO:0000049">
    <property type="term" value="F:tRNA binding"/>
    <property type="evidence" value="ECO:0007669"/>
    <property type="project" value="InterPro"/>
</dbReference>
<evidence type="ECO:0000256" key="5">
    <source>
        <dbReference type="ARBA" id="ARBA00022884"/>
    </source>
</evidence>
<evidence type="ECO:0000256" key="4">
    <source>
        <dbReference type="ARBA" id="ARBA00022801"/>
    </source>
</evidence>
<dbReference type="InterPro" id="IPR000100">
    <property type="entry name" value="RNase_P"/>
</dbReference>
<gene>
    <name evidence="7" type="ORF">UY17_C0006G0004</name>
</gene>
<dbReference type="Gene3D" id="3.30.230.10">
    <property type="match status" value="1"/>
</dbReference>
<comment type="caution">
    <text evidence="7">The sequence shown here is derived from an EMBL/GenBank/DDBJ whole genome shotgun (WGS) entry which is preliminary data.</text>
</comment>
<dbReference type="GO" id="GO:0004526">
    <property type="term" value="F:ribonuclease P activity"/>
    <property type="evidence" value="ECO:0007669"/>
    <property type="project" value="InterPro"/>
</dbReference>
<dbReference type="InterPro" id="IPR014721">
    <property type="entry name" value="Ribsml_uS5_D2-typ_fold_subgr"/>
</dbReference>
<dbReference type="SUPFAM" id="SSF54211">
    <property type="entry name" value="Ribosomal protein S5 domain 2-like"/>
    <property type="match status" value="1"/>
</dbReference>
<dbReference type="EMBL" id="LCOZ01000006">
    <property type="protein sequence ID" value="KKU87900.1"/>
    <property type="molecule type" value="Genomic_DNA"/>
</dbReference>
<organism evidence="7 8">
    <name type="scientific">Candidatus Beckwithbacteria bacterium GW2011_GWC2_47_9</name>
    <dbReference type="NCBI Taxonomy" id="1618373"/>
    <lineage>
        <taxon>Bacteria</taxon>
        <taxon>Candidatus Beckwithiibacteriota</taxon>
    </lineage>
</organism>
<evidence type="ECO:0000256" key="6">
    <source>
        <dbReference type="SAM" id="MobiDB-lite"/>
    </source>
</evidence>
<evidence type="ECO:0000256" key="1">
    <source>
        <dbReference type="ARBA" id="ARBA00022694"/>
    </source>
</evidence>
<dbReference type="GO" id="GO:0008033">
    <property type="term" value="P:tRNA processing"/>
    <property type="evidence" value="ECO:0007669"/>
    <property type="project" value="UniProtKB-KW"/>
</dbReference>
<name>A0A0G1X0D2_9BACT</name>
<sequence>MIYFAHAETHLSAVKNAPPPEVRFPRPLKNQQRPPGVKTPAVKRPETFGPLAMLPRRYRLPGYRVSQVLGGQTIYRESDLVIKILPNQLKLSRMAVVIPAKSFPRAVDRNRLKRQLLAIIDPTKITPGFDIVVLVRRPRD</sequence>
<keyword evidence="4" id="KW-0378">Hydrolase</keyword>